<keyword evidence="2" id="KW-1185">Reference proteome</keyword>
<organism evidence="1 2">
    <name type="scientific">Cohnella abietis</name>
    <dbReference type="NCBI Taxonomy" id="2507935"/>
    <lineage>
        <taxon>Bacteria</taxon>
        <taxon>Bacillati</taxon>
        <taxon>Bacillota</taxon>
        <taxon>Bacilli</taxon>
        <taxon>Bacillales</taxon>
        <taxon>Paenibacillaceae</taxon>
        <taxon>Cohnella</taxon>
    </lineage>
</organism>
<proteinExistence type="predicted"/>
<dbReference type="OrthoDB" id="2678291at2"/>
<name>A0A3T1D6J6_9BACL</name>
<dbReference type="KEGG" id="cohn:KCTCHS21_31060"/>
<sequence>MSELTFHYYMQLTQQESEQTFRLAMETAGYFAFYTFIEDFRGGLKSYSDEDKQLYRLKLDRASALFPTPEQFSPSWNTIWEQFNIIFVAKNEALSAISPSLRDGEWQILIDNPYSHQQVVCYPSLVFTEAAYMYGYFQRDLKPHECLRMQKVTELLTVNGRKEASLFPDT</sequence>
<dbReference type="AlphaFoldDB" id="A0A3T1D6J6"/>
<reference evidence="1 2" key="1">
    <citation type="submission" date="2019-01" db="EMBL/GenBank/DDBJ databases">
        <title>Complete genome sequence of Cohnella hallensis HS21 isolated from Korean fir (Abies koreana) rhizospheric soil.</title>
        <authorList>
            <person name="Jiang L."/>
            <person name="Kang S.W."/>
            <person name="Kim S."/>
            <person name="Jung J."/>
            <person name="Kim C.Y."/>
            <person name="Kim D.H."/>
            <person name="Kim S.W."/>
            <person name="Lee J."/>
        </authorList>
    </citation>
    <scope>NUCLEOTIDE SEQUENCE [LARGE SCALE GENOMIC DNA]</scope>
    <source>
        <strain evidence="1 2">HS21</strain>
    </source>
</reference>
<evidence type="ECO:0000313" key="1">
    <source>
        <dbReference type="EMBL" id="BBI33707.1"/>
    </source>
</evidence>
<gene>
    <name evidence="1" type="ORF">KCTCHS21_31060</name>
</gene>
<dbReference type="Proteomes" id="UP000289856">
    <property type="component" value="Chromosome"/>
</dbReference>
<dbReference type="EMBL" id="AP019400">
    <property type="protein sequence ID" value="BBI33707.1"/>
    <property type="molecule type" value="Genomic_DNA"/>
</dbReference>
<accession>A0A3T1D6J6</accession>
<protein>
    <submittedName>
        <fullName evidence="1">Uncharacterized protein</fullName>
    </submittedName>
</protein>
<dbReference type="RefSeq" id="WP_130609840.1">
    <property type="nucleotide sequence ID" value="NZ_AP019400.1"/>
</dbReference>
<evidence type="ECO:0000313" key="2">
    <source>
        <dbReference type="Proteomes" id="UP000289856"/>
    </source>
</evidence>